<proteinExistence type="predicted"/>
<dbReference type="EnsemblMetazoa" id="CJA39615.1">
    <property type="protein sequence ID" value="CJA39615.1"/>
    <property type="gene ID" value="WBGene00215462"/>
</dbReference>
<keyword evidence="2" id="KW-1185">Reference proteome</keyword>
<evidence type="ECO:0000313" key="1">
    <source>
        <dbReference type="EnsemblMetazoa" id="CJA39615.1"/>
    </source>
</evidence>
<dbReference type="Proteomes" id="UP000005237">
    <property type="component" value="Unassembled WGS sequence"/>
</dbReference>
<reference evidence="2" key="1">
    <citation type="submission" date="2010-08" db="EMBL/GenBank/DDBJ databases">
        <authorList>
            <consortium name="Caenorhabditis japonica Sequencing Consortium"/>
            <person name="Wilson R.K."/>
        </authorList>
    </citation>
    <scope>NUCLEOTIDE SEQUENCE [LARGE SCALE GENOMIC DNA]</scope>
    <source>
        <strain evidence="2">DF5081</strain>
    </source>
</reference>
<protein>
    <submittedName>
        <fullName evidence="1">Uncharacterized protein</fullName>
    </submittedName>
</protein>
<sequence length="82" mass="9265">MLNTFISQRILVSRRKIRRDGLSAPKCIDESFKPVRLFSKSVKSKASSSKSSQSQSAQFFQSFPRFRVAPVQDLGENQFGPP</sequence>
<reference evidence="1" key="2">
    <citation type="submission" date="2022-06" db="UniProtKB">
        <authorList>
            <consortium name="EnsemblMetazoa"/>
        </authorList>
    </citation>
    <scope>IDENTIFICATION</scope>
    <source>
        <strain evidence="1">DF5081</strain>
    </source>
</reference>
<accession>A0A8R1IVC1</accession>
<name>A0A8R1IVC1_CAEJA</name>
<organism evidence="1 2">
    <name type="scientific">Caenorhabditis japonica</name>
    <dbReference type="NCBI Taxonomy" id="281687"/>
    <lineage>
        <taxon>Eukaryota</taxon>
        <taxon>Metazoa</taxon>
        <taxon>Ecdysozoa</taxon>
        <taxon>Nematoda</taxon>
        <taxon>Chromadorea</taxon>
        <taxon>Rhabditida</taxon>
        <taxon>Rhabditina</taxon>
        <taxon>Rhabditomorpha</taxon>
        <taxon>Rhabditoidea</taxon>
        <taxon>Rhabditidae</taxon>
        <taxon>Peloderinae</taxon>
        <taxon>Caenorhabditis</taxon>
    </lineage>
</organism>
<dbReference type="AlphaFoldDB" id="A0A8R1IVC1"/>
<evidence type="ECO:0000313" key="2">
    <source>
        <dbReference type="Proteomes" id="UP000005237"/>
    </source>
</evidence>